<dbReference type="GO" id="GO:1903778">
    <property type="term" value="P:protein localization to vacuolar membrane"/>
    <property type="evidence" value="ECO:0007669"/>
    <property type="project" value="EnsemblFungi"/>
</dbReference>
<dbReference type="GO" id="GO:0045121">
    <property type="term" value="C:membrane raft"/>
    <property type="evidence" value="ECO:0007669"/>
    <property type="project" value="EnsemblFungi"/>
</dbReference>
<dbReference type="GO" id="GO:0071986">
    <property type="term" value="C:Ragulator complex"/>
    <property type="evidence" value="ECO:0007669"/>
    <property type="project" value="EnsemblFungi"/>
</dbReference>
<reference evidence="6" key="1">
    <citation type="submission" date="2016-11" db="EMBL/GenBank/DDBJ databases">
        <authorList>
            <person name="Guldener U."/>
        </authorList>
    </citation>
    <scope>NUCLEOTIDE SEQUENCE [LARGE SCALE GENOMIC DNA]</scope>
</reference>
<organism evidence="5 6">
    <name type="scientific">Hanseniaspora guilliermondii</name>
    <dbReference type="NCBI Taxonomy" id="56406"/>
    <lineage>
        <taxon>Eukaryota</taxon>
        <taxon>Fungi</taxon>
        <taxon>Dikarya</taxon>
        <taxon>Ascomycota</taxon>
        <taxon>Saccharomycotina</taxon>
        <taxon>Saccharomycetes</taxon>
        <taxon>Saccharomycodales</taxon>
        <taxon>Saccharomycodaceae</taxon>
        <taxon>Hanseniaspora</taxon>
    </lineage>
</organism>
<dbReference type="Proteomes" id="UP000183365">
    <property type="component" value="Unassembled WGS sequence"/>
</dbReference>
<dbReference type="InterPro" id="IPR006762">
    <property type="entry name" value="Gtr1_RagA"/>
</dbReference>
<comment type="similarity">
    <text evidence="1 4">Belongs to the GTR/RAG GTP-binding protein family.</text>
</comment>
<dbReference type="PANTHER" id="PTHR11259">
    <property type="entry name" value="RAS-RELATED GTP BINDING RAG/GTR YEAST"/>
    <property type="match status" value="1"/>
</dbReference>
<comment type="function">
    <text evidence="4">GTPase involved in activation of the TORC1 signaling pathway, which promotes growth and represses autophagy in nutrient-rich conditions.</text>
</comment>
<dbReference type="GO" id="GO:0031902">
    <property type="term" value="C:late endosome membrane"/>
    <property type="evidence" value="ECO:0007669"/>
    <property type="project" value="EnsemblFungi"/>
</dbReference>
<evidence type="ECO:0000313" key="5">
    <source>
        <dbReference type="EMBL" id="SGZ41686.1"/>
    </source>
</evidence>
<dbReference type="Gene3D" id="3.40.50.300">
    <property type="entry name" value="P-loop containing nucleotide triphosphate hydrolases"/>
    <property type="match status" value="1"/>
</dbReference>
<keyword evidence="6" id="KW-1185">Reference proteome</keyword>
<evidence type="ECO:0000256" key="1">
    <source>
        <dbReference type="ARBA" id="ARBA00007756"/>
    </source>
</evidence>
<dbReference type="GO" id="GO:0034599">
    <property type="term" value="P:cellular response to oxidative stress"/>
    <property type="evidence" value="ECO:0007669"/>
    <property type="project" value="EnsemblFungi"/>
</dbReference>
<dbReference type="GO" id="GO:1990131">
    <property type="term" value="C:Gtr1-Gtr2 GTPase complex"/>
    <property type="evidence" value="ECO:0007669"/>
    <property type="project" value="UniProtKB-UniRule"/>
</dbReference>
<evidence type="ECO:0000256" key="3">
    <source>
        <dbReference type="ARBA" id="ARBA00023134"/>
    </source>
</evidence>
<dbReference type="GO" id="GO:0006995">
    <property type="term" value="P:cellular response to nitrogen starvation"/>
    <property type="evidence" value="ECO:0007669"/>
    <property type="project" value="EnsemblFungi"/>
</dbReference>
<dbReference type="Pfam" id="PF04670">
    <property type="entry name" value="Gtr1_RagA"/>
    <property type="match status" value="1"/>
</dbReference>
<name>A0A1L0FQ39_9ASCO</name>
<dbReference type="GO" id="GO:0005525">
    <property type="term" value="F:GTP binding"/>
    <property type="evidence" value="ECO:0007669"/>
    <property type="project" value="UniProtKB-UniRule"/>
</dbReference>
<accession>A0A1L0FQ39</accession>
<dbReference type="AlphaFoldDB" id="A0A1L0FQ39"/>
<dbReference type="GO" id="GO:1904263">
    <property type="term" value="P:positive regulation of TORC1 signaling"/>
    <property type="evidence" value="ECO:0007669"/>
    <property type="project" value="EnsemblFungi"/>
</dbReference>
<dbReference type="GO" id="GO:0016237">
    <property type="term" value="P:microautophagy"/>
    <property type="evidence" value="ECO:0007669"/>
    <property type="project" value="EnsemblFungi"/>
</dbReference>
<dbReference type="InterPro" id="IPR027417">
    <property type="entry name" value="P-loop_NTPase"/>
</dbReference>
<keyword evidence="2 4" id="KW-0547">Nucleotide-binding</keyword>
<dbReference type="OrthoDB" id="26136at2759"/>
<dbReference type="PANTHER" id="PTHR11259:SF2">
    <property type="entry name" value="GH16429P"/>
    <property type="match status" value="1"/>
</dbReference>
<dbReference type="VEuPathDB" id="FungiDB:HGUI_03887"/>
<sequence length="430" mass="49596">MSHKDYGSVKTNNKTFQESIVKNSSNGSLNSQDSAHDLEASHNDIKNNKVLQSDDLELGLRKKILLMGLDRSGKSSISKVLFNNEHQSKNKVINLGNYVNIIENLKGKLLDLKVYEVENFDMNEILQLQQLYYNNNMVSKNINSGTEDINNMDIEDAFYKDSGFSKFFDDVGTIIYVVDSTSEYLASLANLSMLIELAYKFHKASNYTSDDFNINFEVLIHKVDSLNEDFKLDTQRDIMQRIQDELLDLGIENVAINFYLTSIFDYTIYEAFSRITQKLILELPFIENLLDNFIMNCHNSIEKIFLFDINSKIYISTDSSPVNILSYEVCSEFIDVTLDLRDLYEDENPRKYKNKPLKAYSRLNNDFSIYMNEVFKNLCVVILVNNNNSNEYANNELSNTTNSNVSNKMLMTLIDYNFNVLKGTLKKILK</sequence>
<dbReference type="SUPFAM" id="SSF52540">
    <property type="entry name" value="P-loop containing nucleoside triphosphate hydrolases"/>
    <property type="match status" value="1"/>
</dbReference>
<dbReference type="GO" id="GO:0071230">
    <property type="term" value="P:cellular response to amino acid stimulus"/>
    <property type="evidence" value="ECO:0007669"/>
    <property type="project" value="EnsemblFungi"/>
</dbReference>
<evidence type="ECO:0000256" key="2">
    <source>
        <dbReference type="ARBA" id="ARBA00022741"/>
    </source>
</evidence>
<gene>
    <name evidence="5" type="ORF">HGUI_03887</name>
</gene>
<comment type="subunit">
    <text evidence="4">Component of the GSE complex.</text>
</comment>
<dbReference type="GO" id="GO:0010507">
    <property type="term" value="P:negative regulation of autophagy"/>
    <property type="evidence" value="ECO:0007669"/>
    <property type="project" value="EnsemblFungi"/>
</dbReference>
<dbReference type="GO" id="GO:0000329">
    <property type="term" value="C:fungal-type vacuole membrane"/>
    <property type="evidence" value="ECO:0007669"/>
    <property type="project" value="EnsemblFungi"/>
</dbReference>
<dbReference type="GO" id="GO:0000785">
    <property type="term" value="C:chromatin"/>
    <property type="evidence" value="ECO:0007669"/>
    <property type="project" value="EnsemblFungi"/>
</dbReference>
<dbReference type="Gene3D" id="3.30.450.190">
    <property type="match status" value="1"/>
</dbReference>
<evidence type="ECO:0000313" key="6">
    <source>
        <dbReference type="Proteomes" id="UP000183365"/>
    </source>
</evidence>
<dbReference type="GO" id="GO:0032456">
    <property type="term" value="P:endocytic recycling"/>
    <property type="evidence" value="ECO:0007669"/>
    <property type="project" value="EnsemblFungi"/>
</dbReference>
<protein>
    <recommendedName>
        <fullName evidence="4">GTP-binding protein</fullName>
    </recommendedName>
</protein>
<dbReference type="GO" id="GO:0005634">
    <property type="term" value="C:nucleus"/>
    <property type="evidence" value="ECO:0007669"/>
    <property type="project" value="EnsemblFungi"/>
</dbReference>
<keyword evidence="3 4" id="KW-0342">GTP-binding</keyword>
<dbReference type="GO" id="GO:0003924">
    <property type="term" value="F:GTPase activity"/>
    <property type="evidence" value="ECO:0007669"/>
    <property type="project" value="UniProtKB-UniRule"/>
</dbReference>
<evidence type="ECO:0000256" key="4">
    <source>
        <dbReference type="RuleBase" id="RU367014"/>
    </source>
</evidence>
<dbReference type="EMBL" id="FQNF01000132">
    <property type="protein sequence ID" value="SGZ41686.1"/>
    <property type="molecule type" value="Genomic_DNA"/>
</dbReference>
<dbReference type="GO" id="GO:0045944">
    <property type="term" value="P:positive regulation of transcription by RNA polymerase II"/>
    <property type="evidence" value="ECO:0007669"/>
    <property type="project" value="EnsemblFungi"/>
</dbReference>
<proteinExistence type="inferred from homology"/>